<dbReference type="GeneID" id="40728929"/>
<dbReference type="RefSeq" id="XP_029736939.1">
    <property type="nucleotide sequence ID" value="XM_029886626.1"/>
</dbReference>
<feature type="domain" description="Glycoside hydrolase family 5" evidence="4">
    <location>
        <begin position="202"/>
        <end position="479"/>
    </location>
</feature>
<dbReference type="GO" id="GO:0046557">
    <property type="term" value="F:glucan endo-1,6-beta-glucosidase activity"/>
    <property type="evidence" value="ECO:0007669"/>
    <property type="project" value="TreeGrafter"/>
</dbReference>
<evidence type="ECO:0000313" key="6">
    <source>
        <dbReference type="Proteomes" id="UP000306050"/>
    </source>
</evidence>
<gene>
    <name evidence="5" type="ORF">EX895_006034</name>
</gene>
<proteinExistence type="inferred from homology"/>
<dbReference type="PANTHER" id="PTHR31297:SF43">
    <property type="entry name" value="GLUCAN 1,3-BETA-GLUCOSIDASE 3"/>
    <property type="match status" value="1"/>
</dbReference>
<organism evidence="5 6">
    <name type="scientific">Sporisorium graminicola</name>
    <dbReference type="NCBI Taxonomy" id="280036"/>
    <lineage>
        <taxon>Eukaryota</taxon>
        <taxon>Fungi</taxon>
        <taxon>Dikarya</taxon>
        <taxon>Basidiomycota</taxon>
        <taxon>Ustilaginomycotina</taxon>
        <taxon>Ustilaginomycetes</taxon>
        <taxon>Ustilaginales</taxon>
        <taxon>Ustilaginaceae</taxon>
        <taxon>Sporisorium</taxon>
    </lineage>
</organism>
<dbReference type="EMBL" id="SRRM01000021">
    <property type="protein sequence ID" value="TKY84954.1"/>
    <property type="molecule type" value="Genomic_DNA"/>
</dbReference>
<dbReference type="AlphaFoldDB" id="A0A4U7KLK0"/>
<dbReference type="Proteomes" id="UP000306050">
    <property type="component" value="Chromosome SGRAM_8"/>
</dbReference>
<dbReference type="GO" id="GO:0009251">
    <property type="term" value="P:glucan catabolic process"/>
    <property type="evidence" value="ECO:0007669"/>
    <property type="project" value="TreeGrafter"/>
</dbReference>
<evidence type="ECO:0000256" key="1">
    <source>
        <dbReference type="ARBA" id="ARBA00005641"/>
    </source>
</evidence>
<dbReference type="GO" id="GO:0009986">
    <property type="term" value="C:cell surface"/>
    <property type="evidence" value="ECO:0007669"/>
    <property type="project" value="TreeGrafter"/>
</dbReference>
<evidence type="ECO:0000256" key="2">
    <source>
        <dbReference type="ARBA" id="ARBA00022801"/>
    </source>
</evidence>
<dbReference type="Pfam" id="PF00150">
    <property type="entry name" value="Cellulase"/>
    <property type="match status" value="1"/>
</dbReference>
<dbReference type="OrthoDB" id="1887033at2759"/>
<dbReference type="FunFam" id="3.20.20.80:FF:000100">
    <property type="entry name" value="Glycoside hydrolase superfamily"/>
    <property type="match status" value="1"/>
</dbReference>
<dbReference type="InterPro" id="IPR017853">
    <property type="entry name" value="GH"/>
</dbReference>
<sequence length="714" mass="77910">MRLFPRDTSLNTVASALSLAAANYKPIPQLPTANQSTAITDANTGGRNAVNTKPISFQVQKTGSATDWSATHNSSDWGVPSTLYVPVQSANQTTTATDADSARKLASSRKVGPGSCPYSAGYTPNGGWDKLPAPTFPAFDPVSATIMRYRQQQGVNLGAWFVQEGWMESNFMSCATGSKQAEFDILDGFGTTSAGLSSARAYMEQHWDTWITEDDFRNLAQMGINTVRLPIGYWSVGPYFTHYSPFEQYKSVYEFSWRYIARAINWAAKYDIGVIVDLHGAYGSQNGQAHSGLSDGNIEWYNSWNQNLTTELLVWIAKEISDVTNVIGIQLLNEPQNRDSYWTWLPTAMDAMRAASPYAKTIPLYFHDAFVLEKGAALVQKRSDFVVSDHHAYYVYTSSDQALSAQGHISKLDDSIFKQFAQQSAVARRNLIVGEWSCALAWSSIKNSKNQSQDQTEFCQTQQDIWQTTGAGWTFWSYKMENCDQNSGWCFQSAANKFLRGNFSSWGTAVSSTSLASAGNVTGDKIGSLSSIRTDISRVRLPTNNTTATALKTAKSFLAVGESDDDAEGDDISSVGPNGFGHSLFATAAAESTSQQDKKPVARGIGSYTTFAARQAQQDRALVERAAAASATVANRGFSDGFYTSRILASSTDTLSRLGFGTQYQQDSFQSYVAAGTFKKSDEAAYNTQFVAGVKAAENAISYIVSSYANKTKS</sequence>
<dbReference type="InterPro" id="IPR050386">
    <property type="entry name" value="Glycosyl_hydrolase_5"/>
</dbReference>
<keyword evidence="2" id="KW-0378">Hydrolase</keyword>
<evidence type="ECO:0000259" key="4">
    <source>
        <dbReference type="Pfam" id="PF00150"/>
    </source>
</evidence>
<dbReference type="InterPro" id="IPR001547">
    <property type="entry name" value="Glyco_hydro_5"/>
</dbReference>
<keyword evidence="3" id="KW-0326">Glycosidase</keyword>
<dbReference type="PANTHER" id="PTHR31297">
    <property type="entry name" value="GLUCAN ENDO-1,6-BETA-GLUCOSIDASE B"/>
    <property type="match status" value="1"/>
</dbReference>
<dbReference type="GO" id="GO:0005737">
    <property type="term" value="C:cytoplasm"/>
    <property type="evidence" value="ECO:0007669"/>
    <property type="project" value="UniProtKB-ARBA"/>
</dbReference>
<accession>A0A4U7KLK0</accession>
<comment type="caution">
    <text evidence="5">The sequence shown here is derived from an EMBL/GenBank/DDBJ whole genome shotgun (WGS) entry which is preliminary data.</text>
</comment>
<comment type="similarity">
    <text evidence="1">Belongs to the glycosyl hydrolase 5 (cellulase A) family.</text>
</comment>
<dbReference type="Gene3D" id="3.20.20.80">
    <property type="entry name" value="Glycosidases"/>
    <property type="match status" value="1"/>
</dbReference>
<reference evidence="5 6" key="1">
    <citation type="submission" date="2019-05" db="EMBL/GenBank/DDBJ databases">
        <title>Sporisorium graminicola CBS 10092 draft sequencing and annotation.</title>
        <authorList>
            <person name="Solano-Gonzalez S."/>
            <person name="Caddick M.X."/>
            <person name="Darby A."/>
        </authorList>
    </citation>
    <scope>NUCLEOTIDE SEQUENCE [LARGE SCALE GENOMIC DNA]</scope>
    <source>
        <strain evidence="5 6">CBS 10092</strain>
    </source>
</reference>
<name>A0A4U7KLK0_9BASI</name>
<protein>
    <recommendedName>
        <fullName evidence="4">Glycoside hydrolase family 5 domain-containing protein</fullName>
    </recommendedName>
</protein>
<dbReference type="GO" id="GO:0005576">
    <property type="term" value="C:extracellular region"/>
    <property type="evidence" value="ECO:0007669"/>
    <property type="project" value="TreeGrafter"/>
</dbReference>
<dbReference type="SUPFAM" id="SSF51445">
    <property type="entry name" value="(Trans)glycosidases"/>
    <property type="match status" value="1"/>
</dbReference>
<keyword evidence="6" id="KW-1185">Reference proteome</keyword>
<dbReference type="KEGG" id="sgra:EX895_006034"/>
<evidence type="ECO:0000313" key="5">
    <source>
        <dbReference type="EMBL" id="TKY84954.1"/>
    </source>
</evidence>
<evidence type="ECO:0000256" key="3">
    <source>
        <dbReference type="ARBA" id="ARBA00023295"/>
    </source>
</evidence>